<evidence type="ECO:0000313" key="2">
    <source>
        <dbReference type="Proteomes" id="UP000294824"/>
    </source>
</evidence>
<name>A0A4V3HGC3_9FLAO</name>
<dbReference type="RefSeq" id="WP_133968688.1">
    <property type="nucleotide sequence ID" value="NZ_SORL01000011.1"/>
</dbReference>
<dbReference type="Proteomes" id="UP000294824">
    <property type="component" value="Unassembled WGS sequence"/>
</dbReference>
<dbReference type="AlphaFoldDB" id="A0A4V3HGC3"/>
<evidence type="ECO:0008006" key="3">
    <source>
        <dbReference type="Google" id="ProtNLM"/>
    </source>
</evidence>
<sequence length="331" mass="38840">MILYKKIKKKSWSIIVSRLSKKQFYPKIYKSYWYLHFNKTKKDKLTKNYYAAIPNPGAGIGHQMANWIAGYWFAKKFELDFAHIPFSSKKWESFLGFGANEIKVSELVNNQGYKKIKLPLFDENNPQAIELTKKIIEAYNDKKVVFIAEQDQFYKGQIGVIKDLKPKFHNAEARKTRQLVYNQDNFNIAIHVRRGDITIGQESKNTNLLMRWQDNDYFKNVLLSVTNTIKTQKPIAIYFFSQGNKKDFQEFNEFKNLTFCLDMNAQDSFEHMAYADLLITSKSSFSYKPALLSNGIKVCPKNFWHDYPKSNDWILVDDNGVFDINKLLFIN</sequence>
<evidence type="ECO:0000313" key="1">
    <source>
        <dbReference type="EMBL" id="TDY60641.1"/>
    </source>
</evidence>
<reference evidence="1 2" key="1">
    <citation type="submission" date="2019-03" db="EMBL/GenBank/DDBJ databases">
        <title>Genomic Encyclopedia of Type Strains, Phase III (KMG-III): the genomes of soil and plant-associated and newly described type strains.</title>
        <authorList>
            <person name="Whitman W."/>
        </authorList>
    </citation>
    <scope>NUCLEOTIDE SEQUENCE [LARGE SCALE GENOMIC DNA]</scope>
    <source>
        <strain evidence="1 2">CECT 8301</strain>
    </source>
</reference>
<keyword evidence="2" id="KW-1185">Reference proteome</keyword>
<gene>
    <name evidence="1" type="ORF">DFQ06_3222</name>
</gene>
<comment type="caution">
    <text evidence="1">The sequence shown here is derived from an EMBL/GenBank/DDBJ whole genome shotgun (WGS) entry which is preliminary data.</text>
</comment>
<proteinExistence type="predicted"/>
<organism evidence="1 2">
    <name type="scientific">Algibacter lectus</name>
    <dbReference type="NCBI Taxonomy" id="221126"/>
    <lineage>
        <taxon>Bacteria</taxon>
        <taxon>Pseudomonadati</taxon>
        <taxon>Bacteroidota</taxon>
        <taxon>Flavobacteriia</taxon>
        <taxon>Flavobacteriales</taxon>
        <taxon>Flavobacteriaceae</taxon>
        <taxon>Algibacter</taxon>
    </lineage>
</organism>
<protein>
    <recommendedName>
        <fullName evidence="3">Alpha-1,2-fucosyltransferase</fullName>
    </recommendedName>
</protein>
<dbReference type="EMBL" id="SORL01000011">
    <property type="protein sequence ID" value="TDY60641.1"/>
    <property type="molecule type" value="Genomic_DNA"/>
</dbReference>
<accession>A0A4V3HGC3</accession>